<dbReference type="InterPro" id="IPR000700">
    <property type="entry name" value="PAS-assoc_C"/>
</dbReference>
<dbReference type="RefSeq" id="WP_082186255.1">
    <property type="nucleotide sequence ID" value="NZ_CP050896.1"/>
</dbReference>
<dbReference type="CDD" id="cd00130">
    <property type="entry name" value="PAS"/>
    <property type="match status" value="2"/>
</dbReference>
<evidence type="ECO:0000256" key="3">
    <source>
        <dbReference type="ARBA" id="ARBA00029447"/>
    </source>
</evidence>
<dbReference type="InterPro" id="IPR004089">
    <property type="entry name" value="MCPsignal_dom"/>
</dbReference>
<gene>
    <name evidence="9" type="ORF">FOB41_01095</name>
</gene>
<dbReference type="EMBL" id="CP050896">
    <property type="protein sequence ID" value="QIX19885.1"/>
    <property type="molecule type" value="Genomic_DNA"/>
</dbReference>
<dbReference type="GO" id="GO:0007165">
    <property type="term" value="P:signal transduction"/>
    <property type="evidence" value="ECO:0007669"/>
    <property type="project" value="UniProtKB-KW"/>
</dbReference>
<evidence type="ECO:0000256" key="4">
    <source>
        <dbReference type="PROSITE-ProRule" id="PRU00284"/>
    </source>
</evidence>
<feature type="domain" description="PAS" evidence="6">
    <location>
        <begin position="151"/>
        <end position="175"/>
    </location>
</feature>
<feature type="domain" description="HAMP" evidence="8">
    <location>
        <begin position="245"/>
        <end position="297"/>
    </location>
</feature>
<dbReference type="InterPro" id="IPR001610">
    <property type="entry name" value="PAC"/>
</dbReference>
<dbReference type="InterPro" id="IPR013655">
    <property type="entry name" value="PAS_fold_3"/>
</dbReference>
<dbReference type="GO" id="GO:0016020">
    <property type="term" value="C:membrane"/>
    <property type="evidence" value="ECO:0007669"/>
    <property type="project" value="UniProtKB-SubCell"/>
</dbReference>
<evidence type="ECO:0000259" key="7">
    <source>
        <dbReference type="PROSITE" id="PS50113"/>
    </source>
</evidence>
<dbReference type="SMART" id="SM00283">
    <property type="entry name" value="MA"/>
    <property type="match status" value="1"/>
</dbReference>
<dbReference type="InterPro" id="IPR000014">
    <property type="entry name" value="PAS"/>
</dbReference>
<sequence length="594" mass="64035">MPFKSFIGGESAAILQAFNRSQAIISFKPDGTILDANENFCGAVGYKANEIIGKHHRVFVDAKEAASAHYKAFWQRLGSGEFNQGQYKRISKSGDEIWIEASYNPIIRGGKVVKIVKIATDITATKRDSIESHGKLTALSRAQAVIEFTPEGEILSANENFLDSLGYVRDEIIGKHHRMFCEPAYVASPDYAEFWPRLAKGEFFSDEFKRLAKDGSSVFIQATYNPIIDDDGKVIKVVKFATDVTGRVRALQEVGAGLERLAECNIRITIDEPFVPEFDHLRHDFNQSLAKFQETLEEVLAKTTMLSAKSGEMSESAGGIAHRSEQQAAALEQTSAALEQITVTVRESTSRTTDARNLVREARAAAAKSVDVVNSTVNAMGRISAASQEISKIIGVIDEIAFQTNLLALNAGVEAARAGEAGKGFAVVAQEVRELAQRSARAAKEISSLIANSTSEVKDGVRLVGETGASLKSIEGFVLKIDTNVEAIATAATEQSVSLAEINSAVSALDQMTQQNAGMVSGMSAVAEALSNGAGELEQLVKRFKLNRRKWTREPGSEAENRGPEHRGYGKNSIYLPIVGGSTSHVTAGLSAAA</sequence>
<dbReference type="PANTHER" id="PTHR43531:SF11">
    <property type="entry name" value="METHYL-ACCEPTING CHEMOTAXIS PROTEIN 3"/>
    <property type="match status" value="1"/>
</dbReference>
<dbReference type="Proteomes" id="UP000500870">
    <property type="component" value="Chromosome 2"/>
</dbReference>
<comment type="similarity">
    <text evidence="3">Belongs to the methyl-accepting chemotaxis (MCP) protein family.</text>
</comment>
<evidence type="ECO:0000259" key="5">
    <source>
        <dbReference type="PROSITE" id="PS50111"/>
    </source>
</evidence>
<proteinExistence type="inferred from homology"/>
<dbReference type="InterPro" id="IPR035965">
    <property type="entry name" value="PAS-like_dom_sf"/>
</dbReference>
<evidence type="ECO:0000259" key="8">
    <source>
        <dbReference type="PROSITE" id="PS50885"/>
    </source>
</evidence>
<dbReference type="SUPFAM" id="SSF55785">
    <property type="entry name" value="PYP-like sensor domain (PAS domain)"/>
    <property type="match status" value="2"/>
</dbReference>
<evidence type="ECO:0000256" key="2">
    <source>
        <dbReference type="ARBA" id="ARBA00022500"/>
    </source>
</evidence>
<dbReference type="PROSITE" id="PS50112">
    <property type="entry name" value="PAS"/>
    <property type="match status" value="2"/>
</dbReference>
<name>A0A6H0ZGE4_9HYPH</name>
<dbReference type="CDD" id="cd11386">
    <property type="entry name" value="MCP_signal"/>
    <property type="match status" value="1"/>
</dbReference>
<dbReference type="Gene3D" id="1.10.287.950">
    <property type="entry name" value="Methyl-accepting chemotaxis protein"/>
    <property type="match status" value="1"/>
</dbReference>
<accession>A0A6H0ZGE4</accession>
<protein>
    <submittedName>
        <fullName evidence="9">PAS domain S-box protein</fullName>
    </submittedName>
</protein>
<dbReference type="InterPro" id="IPR051310">
    <property type="entry name" value="MCP_chemotaxis"/>
</dbReference>
<dbReference type="PROSITE" id="PS50113">
    <property type="entry name" value="PAC"/>
    <property type="match status" value="1"/>
</dbReference>
<feature type="domain" description="PAC" evidence="7">
    <location>
        <begin position="204"/>
        <end position="256"/>
    </location>
</feature>
<evidence type="ECO:0000313" key="9">
    <source>
        <dbReference type="EMBL" id="QIX19885.1"/>
    </source>
</evidence>
<dbReference type="FunFam" id="1.10.287.950:FF:000001">
    <property type="entry name" value="Methyl-accepting chemotaxis sensory transducer"/>
    <property type="match status" value="1"/>
</dbReference>
<organism evidence="9 10">
    <name type="scientific">Agrobacterium pusense</name>
    <dbReference type="NCBI Taxonomy" id="648995"/>
    <lineage>
        <taxon>Bacteria</taxon>
        <taxon>Pseudomonadati</taxon>
        <taxon>Pseudomonadota</taxon>
        <taxon>Alphaproteobacteria</taxon>
        <taxon>Hyphomicrobiales</taxon>
        <taxon>Rhizobiaceae</taxon>
        <taxon>Rhizobium/Agrobacterium group</taxon>
        <taxon>Agrobacterium</taxon>
    </lineage>
</organism>
<dbReference type="InterPro" id="IPR003660">
    <property type="entry name" value="HAMP_dom"/>
</dbReference>
<dbReference type="AlphaFoldDB" id="A0A6H0ZGE4"/>
<dbReference type="Pfam" id="PF00015">
    <property type="entry name" value="MCPsignal"/>
    <property type="match status" value="1"/>
</dbReference>
<dbReference type="PANTHER" id="PTHR43531">
    <property type="entry name" value="PROTEIN ICFG"/>
    <property type="match status" value="1"/>
</dbReference>
<dbReference type="PROSITE" id="PS50885">
    <property type="entry name" value="HAMP"/>
    <property type="match status" value="1"/>
</dbReference>
<evidence type="ECO:0000313" key="10">
    <source>
        <dbReference type="Proteomes" id="UP000500870"/>
    </source>
</evidence>
<evidence type="ECO:0000259" key="6">
    <source>
        <dbReference type="PROSITE" id="PS50112"/>
    </source>
</evidence>
<dbReference type="GO" id="GO:0006935">
    <property type="term" value="P:chemotaxis"/>
    <property type="evidence" value="ECO:0007669"/>
    <property type="project" value="UniProtKB-KW"/>
</dbReference>
<dbReference type="SUPFAM" id="SSF58104">
    <property type="entry name" value="Methyl-accepting chemotaxis protein (MCP) signaling domain"/>
    <property type="match status" value="1"/>
</dbReference>
<dbReference type="Pfam" id="PF08447">
    <property type="entry name" value="PAS_3"/>
    <property type="match status" value="1"/>
</dbReference>
<keyword evidence="4" id="KW-0807">Transducer</keyword>
<reference evidence="9 10" key="1">
    <citation type="submission" date="2020-04" db="EMBL/GenBank/DDBJ databases">
        <title>FDA dAtabase for Regulatory Grade micrObial Sequences (FDA-ARGOS): Supporting development and validation of Infectious Disease Dx tests.</title>
        <authorList>
            <person name="Sciortino C."/>
            <person name="Tallon L."/>
            <person name="Sadzewicz L."/>
            <person name="Vavikolanu K."/>
            <person name="Mehta A."/>
            <person name="Aluvathingal J."/>
            <person name="Nadendla S."/>
            <person name="Nandy P."/>
            <person name="Geyer C."/>
            <person name="Yan Y."/>
            <person name="Sichtig H."/>
        </authorList>
    </citation>
    <scope>NUCLEOTIDE SEQUENCE [LARGE SCALE GENOMIC DNA]</scope>
    <source>
        <strain evidence="9 10">FDAARGOS_633</strain>
    </source>
</reference>
<feature type="domain" description="Methyl-accepting transducer" evidence="5">
    <location>
        <begin position="302"/>
        <end position="531"/>
    </location>
</feature>
<keyword evidence="2" id="KW-0145">Chemotaxis</keyword>
<dbReference type="SMART" id="SM00091">
    <property type="entry name" value="PAS"/>
    <property type="match status" value="2"/>
</dbReference>
<dbReference type="NCBIfam" id="TIGR00229">
    <property type="entry name" value="sensory_box"/>
    <property type="match status" value="2"/>
</dbReference>
<comment type="subcellular location">
    <subcellularLocation>
        <location evidence="1">Membrane</location>
    </subcellularLocation>
</comment>
<dbReference type="Pfam" id="PF13426">
    <property type="entry name" value="PAS_9"/>
    <property type="match status" value="1"/>
</dbReference>
<feature type="domain" description="PAS" evidence="6">
    <location>
        <begin position="24"/>
        <end position="54"/>
    </location>
</feature>
<dbReference type="SMART" id="SM00086">
    <property type="entry name" value="PAC"/>
    <property type="match status" value="2"/>
</dbReference>
<dbReference type="PROSITE" id="PS50111">
    <property type="entry name" value="CHEMOTAXIS_TRANSDUC_2"/>
    <property type="match status" value="1"/>
</dbReference>
<evidence type="ECO:0000256" key="1">
    <source>
        <dbReference type="ARBA" id="ARBA00004370"/>
    </source>
</evidence>
<dbReference type="Gene3D" id="3.30.450.20">
    <property type="entry name" value="PAS domain"/>
    <property type="match status" value="2"/>
</dbReference>